<evidence type="ECO:0000313" key="3">
    <source>
        <dbReference type="Proteomes" id="UP000024635"/>
    </source>
</evidence>
<keyword evidence="1" id="KW-1133">Transmembrane helix</keyword>
<accession>A0A016WIZ3</accession>
<feature type="transmembrane region" description="Helical" evidence="1">
    <location>
        <begin position="42"/>
        <end position="61"/>
    </location>
</feature>
<dbReference type="Proteomes" id="UP000024635">
    <property type="component" value="Unassembled WGS sequence"/>
</dbReference>
<dbReference type="InterPro" id="IPR015943">
    <property type="entry name" value="WD40/YVTN_repeat-like_dom_sf"/>
</dbReference>
<proteinExistence type="predicted"/>
<dbReference type="STRING" id="53326.A0A016WIZ3"/>
<dbReference type="EMBL" id="JARK01000283">
    <property type="protein sequence ID" value="EYC38983.1"/>
    <property type="molecule type" value="Genomic_DNA"/>
</dbReference>
<dbReference type="AlphaFoldDB" id="A0A016WIZ3"/>
<dbReference type="OrthoDB" id="406844at2759"/>
<sequence>MPFGQLMAEFPISGWVHHVAFSPSGCGLAHDSSISFVDVNQVLIFSLSGSLASALLGVFVFDFEFDFFQDYTVAHMVW</sequence>
<gene>
    <name evidence="2" type="primary">Acey_s0683.g1501</name>
    <name evidence="2" type="ORF">Y032_0683g1501</name>
</gene>
<keyword evidence="1" id="KW-0812">Transmembrane</keyword>
<comment type="caution">
    <text evidence="2">The sequence shown here is derived from an EMBL/GenBank/DDBJ whole genome shotgun (WGS) entry which is preliminary data.</text>
</comment>
<keyword evidence="1" id="KW-0472">Membrane</keyword>
<reference evidence="3" key="1">
    <citation type="journal article" date="2015" name="Nat. Genet.">
        <title>The genome and transcriptome of the zoonotic hookworm Ancylostoma ceylanicum identify infection-specific gene families.</title>
        <authorList>
            <person name="Schwarz E.M."/>
            <person name="Hu Y."/>
            <person name="Antoshechkin I."/>
            <person name="Miller M.M."/>
            <person name="Sternberg P.W."/>
            <person name="Aroian R.V."/>
        </authorList>
    </citation>
    <scope>NUCLEOTIDE SEQUENCE</scope>
    <source>
        <strain evidence="3">HY135</strain>
    </source>
</reference>
<protein>
    <submittedName>
        <fullName evidence="2">Uncharacterized protein</fullName>
    </submittedName>
</protein>
<name>A0A016WIZ3_9BILA</name>
<evidence type="ECO:0000313" key="2">
    <source>
        <dbReference type="EMBL" id="EYC38983.1"/>
    </source>
</evidence>
<evidence type="ECO:0000256" key="1">
    <source>
        <dbReference type="SAM" id="Phobius"/>
    </source>
</evidence>
<dbReference type="Gene3D" id="2.130.10.10">
    <property type="entry name" value="YVTN repeat-like/Quinoprotein amine dehydrogenase"/>
    <property type="match status" value="1"/>
</dbReference>
<keyword evidence="3" id="KW-1185">Reference proteome</keyword>
<organism evidence="2 3">
    <name type="scientific">Ancylostoma ceylanicum</name>
    <dbReference type="NCBI Taxonomy" id="53326"/>
    <lineage>
        <taxon>Eukaryota</taxon>
        <taxon>Metazoa</taxon>
        <taxon>Ecdysozoa</taxon>
        <taxon>Nematoda</taxon>
        <taxon>Chromadorea</taxon>
        <taxon>Rhabditida</taxon>
        <taxon>Rhabditina</taxon>
        <taxon>Rhabditomorpha</taxon>
        <taxon>Strongyloidea</taxon>
        <taxon>Ancylostomatidae</taxon>
        <taxon>Ancylostomatinae</taxon>
        <taxon>Ancylostoma</taxon>
    </lineage>
</organism>